<dbReference type="GO" id="GO:0042545">
    <property type="term" value="P:cell wall modification"/>
    <property type="evidence" value="ECO:0007669"/>
    <property type="project" value="UniProtKB-UniRule"/>
</dbReference>
<accession>A0A327QSF0</accession>
<dbReference type="Gene3D" id="2.160.20.10">
    <property type="entry name" value="Single-stranded right-handed beta-helix, Pectin lyase-like"/>
    <property type="match status" value="1"/>
</dbReference>
<dbReference type="UniPathway" id="UPA00545">
    <property type="reaction ID" value="UER00823"/>
</dbReference>
<comment type="caution">
    <text evidence="7">The sequence shown here is derived from an EMBL/GenBank/DDBJ whole genome shotgun (WGS) entry which is preliminary data.</text>
</comment>
<proteinExistence type="inferred from homology"/>
<dbReference type="RefSeq" id="WP_111597173.1">
    <property type="nucleotide sequence ID" value="NZ_QLLL01000003.1"/>
</dbReference>
<dbReference type="OrthoDB" id="9804686at2"/>
<dbReference type="Proteomes" id="UP000249547">
    <property type="component" value="Unassembled WGS sequence"/>
</dbReference>
<evidence type="ECO:0000313" key="7">
    <source>
        <dbReference type="EMBL" id="RAJ06564.1"/>
    </source>
</evidence>
<dbReference type="GO" id="GO:0009279">
    <property type="term" value="C:cell outer membrane"/>
    <property type="evidence" value="ECO:0007669"/>
    <property type="project" value="TreeGrafter"/>
</dbReference>
<name>A0A327QSF0_9BACT</name>
<dbReference type="PANTHER" id="PTHR31321:SF57">
    <property type="entry name" value="PECTINESTERASE 53-RELATED"/>
    <property type="match status" value="1"/>
</dbReference>
<dbReference type="PROSITE" id="PS00503">
    <property type="entry name" value="PECTINESTERASE_2"/>
    <property type="match status" value="1"/>
</dbReference>
<evidence type="ECO:0000256" key="4">
    <source>
        <dbReference type="PROSITE-ProRule" id="PRU10040"/>
    </source>
</evidence>
<dbReference type="InterPro" id="IPR011050">
    <property type="entry name" value="Pectin_lyase_fold/virulence"/>
</dbReference>
<feature type="chain" id="PRO_5016194318" description="Pectinesterase" evidence="5">
    <location>
        <begin position="19"/>
        <end position="317"/>
    </location>
</feature>
<dbReference type="InterPro" id="IPR000070">
    <property type="entry name" value="Pectinesterase_cat"/>
</dbReference>
<protein>
    <recommendedName>
        <fullName evidence="5">Pectinesterase</fullName>
        <ecNumber evidence="5">3.1.1.11</ecNumber>
    </recommendedName>
</protein>
<dbReference type="AlphaFoldDB" id="A0A327QSF0"/>
<dbReference type="EC" id="3.1.1.11" evidence="5"/>
<evidence type="ECO:0000256" key="2">
    <source>
        <dbReference type="ARBA" id="ARBA00022801"/>
    </source>
</evidence>
<sequence>MKILIALICCLLPFAGMSQTTYPATITVAQDGSGDYTSIQSAINSMRAYSPTPVQVFIKNGVYTEKIIVHAWVTNVTFIGENSDSTIISFSDHTGKQYGQDSAVMHTFLTATCWVQGNDIRMENLCIENTAGRVGQAVALQVDGDRFVMHNCRLLGNQDTLLTANDRSRQYFKNCYITGTTDFIFGPATVVFQSCTIHSKNDSYITAASGLANQRFGMVFFDCRFTADEQVKKVYLGRPWRAYAKVAIIRCHLGAHIRQEGWHNWNNVGNERTAYYAEYGNTGPGAAVDKRVRWSKQLNKRALRNYTLTRIFENWIP</sequence>
<keyword evidence="3 5" id="KW-0063">Aspartyl esterase</keyword>
<feature type="domain" description="Pectinesterase catalytic" evidence="6">
    <location>
        <begin position="26"/>
        <end position="310"/>
    </location>
</feature>
<comment type="pathway">
    <text evidence="5">Glycan metabolism; pectin degradation; 2-dehydro-3-deoxy-D-gluconate from pectin: step 1/5.</text>
</comment>
<evidence type="ECO:0000313" key="8">
    <source>
        <dbReference type="Proteomes" id="UP000249547"/>
    </source>
</evidence>
<feature type="signal peptide" evidence="5">
    <location>
        <begin position="1"/>
        <end position="18"/>
    </location>
</feature>
<comment type="catalytic activity">
    <reaction evidence="5">
        <text>[(1-&gt;4)-alpha-D-galacturonosyl methyl ester](n) + n H2O = [(1-&gt;4)-alpha-D-galacturonosyl](n) + n methanol + n H(+)</text>
        <dbReference type="Rhea" id="RHEA:22380"/>
        <dbReference type="Rhea" id="RHEA-COMP:14570"/>
        <dbReference type="Rhea" id="RHEA-COMP:14573"/>
        <dbReference type="ChEBI" id="CHEBI:15377"/>
        <dbReference type="ChEBI" id="CHEBI:15378"/>
        <dbReference type="ChEBI" id="CHEBI:17790"/>
        <dbReference type="ChEBI" id="CHEBI:140522"/>
        <dbReference type="ChEBI" id="CHEBI:140523"/>
        <dbReference type="EC" id="3.1.1.11"/>
    </reaction>
</comment>
<dbReference type="GO" id="GO:0045490">
    <property type="term" value="P:pectin catabolic process"/>
    <property type="evidence" value="ECO:0007669"/>
    <property type="project" value="UniProtKB-UniRule"/>
</dbReference>
<comment type="similarity">
    <text evidence="1">Belongs to the pectinesterase family.</text>
</comment>
<dbReference type="InterPro" id="IPR033131">
    <property type="entry name" value="Pectinesterase_Asp_AS"/>
</dbReference>
<evidence type="ECO:0000256" key="3">
    <source>
        <dbReference type="ARBA" id="ARBA00023085"/>
    </source>
</evidence>
<gene>
    <name evidence="7" type="ORF">LX64_01691</name>
</gene>
<dbReference type="InterPro" id="IPR012334">
    <property type="entry name" value="Pectin_lyas_fold"/>
</dbReference>
<feature type="active site" evidence="4">
    <location>
        <position position="182"/>
    </location>
</feature>
<dbReference type="SUPFAM" id="SSF51126">
    <property type="entry name" value="Pectin lyase-like"/>
    <property type="match status" value="1"/>
</dbReference>
<evidence type="ECO:0000256" key="1">
    <source>
        <dbReference type="ARBA" id="ARBA00008891"/>
    </source>
</evidence>
<evidence type="ECO:0000259" key="6">
    <source>
        <dbReference type="Pfam" id="PF01095"/>
    </source>
</evidence>
<dbReference type="Pfam" id="PF01095">
    <property type="entry name" value="Pectinesterase"/>
    <property type="match status" value="1"/>
</dbReference>
<organism evidence="7 8">
    <name type="scientific">Chitinophaga skermanii</name>
    <dbReference type="NCBI Taxonomy" id="331697"/>
    <lineage>
        <taxon>Bacteria</taxon>
        <taxon>Pseudomonadati</taxon>
        <taxon>Bacteroidota</taxon>
        <taxon>Chitinophagia</taxon>
        <taxon>Chitinophagales</taxon>
        <taxon>Chitinophagaceae</taxon>
        <taxon>Chitinophaga</taxon>
    </lineage>
</organism>
<evidence type="ECO:0000256" key="5">
    <source>
        <dbReference type="RuleBase" id="RU000589"/>
    </source>
</evidence>
<keyword evidence="5" id="KW-0732">Signal</keyword>
<keyword evidence="8" id="KW-1185">Reference proteome</keyword>
<keyword evidence="2 5" id="KW-0378">Hydrolase</keyword>
<dbReference type="GO" id="GO:0030599">
    <property type="term" value="F:pectinesterase activity"/>
    <property type="evidence" value="ECO:0007669"/>
    <property type="project" value="UniProtKB-UniRule"/>
</dbReference>
<dbReference type="PANTHER" id="PTHR31321">
    <property type="entry name" value="ACYL-COA THIOESTER HYDROLASE YBHC-RELATED"/>
    <property type="match status" value="1"/>
</dbReference>
<dbReference type="EMBL" id="QLLL01000003">
    <property type="protein sequence ID" value="RAJ06564.1"/>
    <property type="molecule type" value="Genomic_DNA"/>
</dbReference>
<reference evidence="7 8" key="1">
    <citation type="submission" date="2018-06" db="EMBL/GenBank/DDBJ databases">
        <title>Genomic Encyclopedia of Archaeal and Bacterial Type Strains, Phase II (KMG-II): from individual species to whole genera.</title>
        <authorList>
            <person name="Goeker M."/>
        </authorList>
    </citation>
    <scope>NUCLEOTIDE SEQUENCE [LARGE SCALE GENOMIC DNA]</scope>
    <source>
        <strain evidence="7 8">DSM 23857</strain>
    </source>
</reference>